<evidence type="ECO:0000259" key="7">
    <source>
        <dbReference type="PROSITE" id="PS50261"/>
    </source>
</evidence>
<dbReference type="GO" id="GO:0004930">
    <property type="term" value="F:G protein-coupled receptor activity"/>
    <property type="evidence" value="ECO:0007669"/>
    <property type="project" value="InterPro"/>
</dbReference>
<sequence length="373" mass="43789">MHSSNIIYCCYMFLLTSLSSESWENSTNNNEENKNLTVRYNLPVNSTRNETQYQSDINFMKNNHMDDDVIQYKFRNHVTNSTKVNDKNATTLQEISENQIQTNNFTNNFTSYERYGNFNTDDYNNSTDTVLIVPYEYKNDSEDKRLDQLFPMTVHDPCVVQGFGRRLLHPNEYLLLNNGTLYHGPGQLTSPTSYCIAIIKRNIYDVIVCNYNKTKLPMFISACLVISLPFLLLTFVVYSILPDLQNMHGYTLRAHVASLFVTYIIMPFGQQIDTLHESKFCIPLAYILNFSFLSSFFWLNVTCFDIWWTFKGFRSYRSCIKHQEKKKLIIYSIYAWGIAFILTGVCAIMDYAPLSKKLIRPEMCERRFWFNRK</sequence>
<protein>
    <submittedName>
        <fullName evidence="9">Probable G-protein coupled receptor Mth-like 3</fullName>
    </submittedName>
</protein>
<dbReference type="CDD" id="cd15039">
    <property type="entry name" value="7tmB3_Methuselah-like"/>
    <property type="match status" value="1"/>
</dbReference>
<dbReference type="OrthoDB" id="6082634at2759"/>
<evidence type="ECO:0000256" key="3">
    <source>
        <dbReference type="ARBA" id="ARBA00022989"/>
    </source>
</evidence>
<comment type="subcellular location">
    <subcellularLocation>
        <location evidence="1">Membrane</location>
        <topology evidence="1">Multi-pass membrane protein</topology>
    </subcellularLocation>
</comment>
<dbReference type="PANTHER" id="PTHR46953">
    <property type="entry name" value="G-PROTEIN COUPLED RECEPTOR MTH-LIKE 1-RELATED"/>
    <property type="match status" value="1"/>
</dbReference>
<dbReference type="InterPro" id="IPR017981">
    <property type="entry name" value="GPCR_2-like_7TM"/>
</dbReference>
<dbReference type="GO" id="GO:0007166">
    <property type="term" value="P:cell surface receptor signaling pathway"/>
    <property type="evidence" value="ECO:0007669"/>
    <property type="project" value="InterPro"/>
</dbReference>
<keyword evidence="2 5" id="KW-0812">Transmembrane</keyword>
<feature type="transmembrane region" description="Helical" evidence="5">
    <location>
        <begin position="216"/>
        <end position="238"/>
    </location>
</feature>
<organism evidence="8 9">
    <name type="scientific">Pogonomyrmex barbatus</name>
    <name type="common">red harvester ant</name>
    <dbReference type="NCBI Taxonomy" id="144034"/>
    <lineage>
        <taxon>Eukaryota</taxon>
        <taxon>Metazoa</taxon>
        <taxon>Ecdysozoa</taxon>
        <taxon>Arthropoda</taxon>
        <taxon>Hexapoda</taxon>
        <taxon>Insecta</taxon>
        <taxon>Pterygota</taxon>
        <taxon>Neoptera</taxon>
        <taxon>Endopterygota</taxon>
        <taxon>Hymenoptera</taxon>
        <taxon>Apocrita</taxon>
        <taxon>Aculeata</taxon>
        <taxon>Formicoidea</taxon>
        <taxon>Formicidae</taxon>
        <taxon>Myrmicinae</taxon>
        <taxon>Pogonomyrmex</taxon>
    </lineage>
</organism>
<dbReference type="PANTHER" id="PTHR46953:SF1">
    <property type="entry name" value="G-PROTEIN COUPLED RECEPTOR MTH-LIKE 1-RELATED"/>
    <property type="match status" value="1"/>
</dbReference>
<dbReference type="Gene3D" id="1.20.1070.10">
    <property type="entry name" value="Rhodopsin 7-helix transmembrane proteins"/>
    <property type="match status" value="1"/>
</dbReference>
<accession>A0A6I9WBC6</accession>
<feature type="signal peptide" evidence="6">
    <location>
        <begin position="1"/>
        <end position="20"/>
    </location>
</feature>
<gene>
    <name evidence="9" type="primary">LOC105426590</name>
</gene>
<keyword evidence="8" id="KW-1185">Reference proteome</keyword>
<dbReference type="RefSeq" id="XP_011636189.1">
    <property type="nucleotide sequence ID" value="XM_011637887.2"/>
</dbReference>
<feature type="domain" description="G-protein coupled receptors family 2 profile 2" evidence="7">
    <location>
        <begin position="216"/>
        <end position="373"/>
    </location>
</feature>
<evidence type="ECO:0000313" key="9">
    <source>
        <dbReference type="RefSeq" id="XP_011636189.1"/>
    </source>
</evidence>
<feature type="transmembrane region" description="Helical" evidence="5">
    <location>
        <begin position="286"/>
        <end position="308"/>
    </location>
</feature>
<dbReference type="GO" id="GO:0016020">
    <property type="term" value="C:membrane"/>
    <property type="evidence" value="ECO:0007669"/>
    <property type="project" value="UniProtKB-SubCell"/>
</dbReference>
<evidence type="ECO:0000256" key="1">
    <source>
        <dbReference type="ARBA" id="ARBA00004141"/>
    </source>
</evidence>
<evidence type="ECO:0000256" key="5">
    <source>
        <dbReference type="SAM" id="Phobius"/>
    </source>
</evidence>
<evidence type="ECO:0000256" key="4">
    <source>
        <dbReference type="ARBA" id="ARBA00023136"/>
    </source>
</evidence>
<keyword evidence="3 5" id="KW-1133">Transmembrane helix</keyword>
<evidence type="ECO:0000313" key="8">
    <source>
        <dbReference type="Proteomes" id="UP000504615"/>
    </source>
</evidence>
<dbReference type="AlphaFoldDB" id="A0A6I9WBC6"/>
<dbReference type="InterPro" id="IPR000832">
    <property type="entry name" value="GPCR_2_secretin-like"/>
</dbReference>
<keyword evidence="4 5" id="KW-0472">Membrane</keyword>
<evidence type="ECO:0000256" key="6">
    <source>
        <dbReference type="SAM" id="SignalP"/>
    </source>
</evidence>
<evidence type="ECO:0000256" key="2">
    <source>
        <dbReference type="ARBA" id="ARBA00022692"/>
    </source>
</evidence>
<dbReference type="KEGG" id="pbar:105426590"/>
<dbReference type="Pfam" id="PF00002">
    <property type="entry name" value="7tm_2"/>
    <property type="match status" value="1"/>
</dbReference>
<proteinExistence type="predicted"/>
<name>A0A6I9WBC6_9HYME</name>
<reference evidence="9" key="1">
    <citation type="submission" date="2025-08" db="UniProtKB">
        <authorList>
            <consortium name="RefSeq"/>
        </authorList>
    </citation>
    <scope>IDENTIFICATION</scope>
</reference>
<dbReference type="Proteomes" id="UP000504615">
    <property type="component" value="Unplaced"/>
</dbReference>
<dbReference type="PROSITE" id="PS50261">
    <property type="entry name" value="G_PROTEIN_RECEP_F2_4"/>
    <property type="match status" value="1"/>
</dbReference>
<feature type="chain" id="PRO_5026701852" evidence="6">
    <location>
        <begin position="21"/>
        <end position="373"/>
    </location>
</feature>
<dbReference type="GeneID" id="105426590"/>
<keyword evidence="6" id="KW-0732">Signal</keyword>
<feature type="transmembrane region" description="Helical" evidence="5">
    <location>
        <begin position="328"/>
        <end position="352"/>
    </location>
</feature>
<dbReference type="InterPro" id="IPR052808">
    <property type="entry name" value="GPCR_Mth-like"/>
</dbReference>